<comment type="caution">
    <text evidence="8">The sequence shown here is derived from an EMBL/GenBank/DDBJ whole genome shotgun (WGS) entry which is preliminary data.</text>
</comment>
<dbReference type="PROSITE" id="PS00105">
    <property type="entry name" value="AA_TRANSFER_CLASS_1"/>
    <property type="match status" value="1"/>
</dbReference>
<dbReference type="InterPro" id="IPR015421">
    <property type="entry name" value="PyrdxlP-dep_Trfase_major"/>
</dbReference>
<evidence type="ECO:0000313" key="9">
    <source>
        <dbReference type="Proteomes" id="UP000319836"/>
    </source>
</evidence>
<dbReference type="GO" id="GO:0016212">
    <property type="term" value="F:kynurenine-oxoglutarate transaminase activity"/>
    <property type="evidence" value="ECO:0007669"/>
    <property type="project" value="TreeGrafter"/>
</dbReference>
<dbReference type="InterPro" id="IPR004839">
    <property type="entry name" value="Aminotransferase_I/II_large"/>
</dbReference>
<evidence type="ECO:0000313" key="8">
    <source>
        <dbReference type="EMBL" id="TMQ70393.1"/>
    </source>
</evidence>
<evidence type="ECO:0000259" key="7">
    <source>
        <dbReference type="Pfam" id="PF00155"/>
    </source>
</evidence>
<evidence type="ECO:0000256" key="4">
    <source>
        <dbReference type="ARBA" id="ARBA00022679"/>
    </source>
</evidence>
<feature type="domain" description="Aminotransferase class I/classII large" evidence="7">
    <location>
        <begin position="11"/>
        <end position="362"/>
    </location>
</feature>
<evidence type="ECO:0000256" key="6">
    <source>
        <dbReference type="RuleBase" id="RU000481"/>
    </source>
</evidence>
<dbReference type="EMBL" id="VBPA01000209">
    <property type="protein sequence ID" value="TMQ70393.1"/>
    <property type="molecule type" value="Genomic_DNA"/>
</dbReference>
<dbReference type="InterPro" id="IPR051326">
    <property type="entry name" value="Kynurenine-oxoglutarate_AT"/>
</dbReference>
<dbReference type="CDD" id="cd00609">
    <property type="entry name" value="AAT_like"/>
    <property type="match status" value="1"/>
</dbReference>
<dbReference type="InterPro" id="IPR004838">
    <property type="entry name" value="NHTrfase_class1_PyrdxlP-BS"/>
</dbReference>
<dbReference type="InterPro" id="IPR015422">
    <property type="entry name" value="PyrdxlP-dep_Trfase_small"/>
</dbReference>
<evidence type="ECO:0000256" key="3">
    <source>
        <dbReference type="ARBA" id="ARBA00022576"/>
    </source>
</evidence>
<organism evidence="8 9">
    <name type="scientific">Eiseniibacteriota bacterium</name>
    <dbReference type="NCBI Taxonomy" id="2212470"/>
    <lineage>
        <taxon>Bacteria</taxon>
        <taxon>Candidatus Eiseniibacteriota</taxon>
    </lineage>
</organism>
<dbReference type="SUPFAM" id="SSF53383">
    <property type="entry name" value="PLP-dependent transferases"/>
    <property type="match status" value="1"/>
</dbReference>
<sequence length="372" mass="40733">MTRLCQRHGGVNLAQGFPDFPAVQALKDAAARAVQEDVNQYAITWGAKSLRDAIAAKSARFGGLTLDPETEMTVCCGSTECMVATLLALVNPGEEVVIFEPFYENYGPDAILCGATPRFVRLREPDWSFDPEELASAFGNRTKAIVINTPNNPTGKVFRHDELEQIATLCRKWDVVAVTDEIYEHILYDDAQHVSLAGLEGMRERTVTISGVSKTYGVTGWRIGYCLAPPSITSAIRKVHDFLTVGAPAPLQEAAAVALSLPDIYYMNLARAYEERRDLLLPALQAAGFRTFVPRGAYYVMTDISAFGFSDDVTFARYLVEDGGVAAVPGSSFYSDPATGRQRLRFHFARRRETLAAAAERLGRLSARSSTG</sequence>
<dbReference type="PANTHER" id="PTHR43807">
    <property type="entry name" value="FI04487P"/>
    <property type="match status" value="1"/>
</dbReference>
<reference evidence="8 9" key="1">
    <citation type="journal article" date="2019" name="Nat. Microbiol.">
        <title>Mediterranean grassland soil C-N compound turnover is dependent on rainfall and depth, and is mediated by genomically divergent microorganisms.</title>
        <authorList>
            <person name="Diamond S."/>
            <person name="Andeer P.F."/>
            <person name="Li Z."/>
            <person name="Crits-Christoph A."/>
            <person name="Burstein D."/>
            <person name="Anantharaman K."/>
            <person name="Lane K.R."/>
            <person name="Thomas B.C."/>
            <person name="Pan C."/>
            <person name="Northen T.R."/>
            <person name="Banfield J.F."/>
        </authorList>
    </citation>
    <scope>NUCLEOTIDE SEQUENCE [LARGE SCALE GENOMIC DNA]</scope>
    <source>
        <strain evidence="8">WS_10</strain>
    </source>
</reference>
<evidence type="ECO:0000256" key="1">
    <source>
        <dbReference type="ARBA" id="ARBA00001933"/>
    </source>
</evidence>
<comment type="cofactor">
    <cofactor evidence="1 6">
        <name>pyridoxal 5'-phosphate</name>
        <dbReference type="ChEBI" id="CHEBI:597326"/>
    </cofactor>
</comment>
<dbReference type="PANTHER" id="PTHR43807:SF20">
    <property type="entry name" value="FI04487P"/>
    <property type="match status" value="1"/>
</dbReference>
<proteinExistence type="inferred from homology"/>
<keyword evidence="3 6" id="KW-0032">Aminotransferase</keyword>
<keyword evidence="4 6" id="KW-0808">Transferase</keyword>
<dbReference type="AlphaFoldDB" id="A0A538U3F1"/>
<dbReference type="EC" id="2.6.1.-" evidence="6"/>
<dbReference type="FunFam" id="3.40.640.10:FF:000033">
    <property type="entry name" value="Aspartate aminotransferase"/>
    <property type="match status" value="1"/>
</dbReference>
<evidence type="ECO:0000256" key="5">
    <source>
        <dbReference type="ARBA" id="ARBA00022898"/>
    </source>
</evidence>
<dbReference type="GO" id="GO:0005737">
    <property type="term" value="C:cytoplasm"/>
    <property type="evidence" value="ECO:0007669"/>
    <property type="project" value="TreeGrafter"/>
</dbReference>
<dbReference type="Gene3D" id="3.90.1150.10">
    <property type="entry name" value="Aspartate Aminotransferase, domain 1"/>
    <property type="match status" value="1"/>
</dbReference>
<gene>
    <name evidence="8" type="ORF">E6K80_08630</name>
</gene>
<protein>
    <recommendedName>
        <fullName evidence="6">Aminotransferase</fullName>
        <ecNumber evidence="6">2.6.1.-</ecNumber>
    </recommendedName>
</protein>
<keyword evidence="5" id="KW-0663">Pyridoxal phosphate</keyword>
<name>A0A538U3F1_UNCEI</name>
<accession>A0A538U3F1</accession>
<dbReference type="GO" id="GO:0030170">
    <property type="term" value="F:pyridoxal phosphate binding"/>
    <property type="evidence" value="ECO:0007669"/>
    <property type="project" value="InterPro"/>
</dbReference>
<dbReference type="Proteomes" id="UP000319836">
    <property type="component" value="Unassembled WGS sequence"/>
</dbReference>
<dbReference type="Pfam" id="PF00155">
    <property type="entry name" value="Aminotran_1_2"/>
    <property type="match status" value="1"/>
</dbReference>
<evidence type="ECO:0000256" key="2">
    <source>
        <dbReference type="ARBA" id="ARBA00007441"/>
    </source>
</evidence>
<dbReference type="InterPro" id="IPR015424">
    <property type="entry name" value="PyrdxlP-dep_Trfase"/>
</dbReference>
<comment type="similarity">
    <text evidence="2 6">Belongs to the class-I pyridoxal-phosphate-dependent aminotransferase family.</text>
</comment>
<dbReference type="Gene3D" id="3.40.640.10">
    <property type="entry name" value="Type I PLP-dependent aspartate aminotransferase-like (Major domain)"/>
    <property type="match status" value="1"/>
</dbReference>